<reference evidence="1 2" key="1">
    <citation type="submission" date="2019-04" db="EMBL/GenBank/DDBJ databases">
        <title>Friends and foes A comparative genomics study of 23 Aspergillus species from section Flavi.</title>
        <authorList>
            <consortium name="DOE Joint Genome Institute"/>
            <person name="Kjaerbolling I."/>
            <person name="Vesth T."/>
            <person name="Frisvad J.C."/>
            <person name="Nybo J.L."/>
            <person name="Theobald S."/>
            <person name="Kildgaard S."/>
            <person name="Isbrandt T."/>
            <person name="Kuo A."/>
            <person name="Sato A."/>
            <person name="Lyhne E.K."/>
            <person name="Kogle M.E."/>
            <person name="Wiebenga A."/>
            <person name="Kun R.S."/>
            <person name="Lubbers R.J."/>
            <person name="Makela M.R."/>
            <person name="Barry K."/>
            <person name="Chovatia M."/>
            <person name="Clum A."/>
            <person name="Daum C."/>
            <person name="Haridas S."/>
            <person name="He G."/>
            <person name="LaButti K."/>
            <person name="Lipzen A."/>
            <person name="Mondo S."/>
            <person name="Riley R."/>
            <person name="Salamov A."/>
            <person name="Simmons B.A."/>
            <person name="Magnuson J.K."/>
            <person name="Henrissat B."/>
            <person name="Mortensen U.H."/>
            <person name="Larsen T.O."/>
            <person name="Devries R.P."/>
            <person name="Grigoriev I.V."/>
            <person name="Machida M."/>
            <person name="Baker S.E."/>
            <person name="Andersen M.R."/>
        </authorList>
    </citation>
    <scope>NUCLEOTIDE SEQUENCE [LARGE SCALE GENOMIC DNA]</scope>
    <source>
        <strain evidence="1 2">CBS 151.66</strain>
    </source>
</reference>
<sequence length="90" mass="10065">MSLTTGNSPILDPIRTKCVSEATGLALHQAEKRKLKGKRSGPVRHEVHQFWICNLPMEVLYMIFDVLGFLPSSSRMKKWPTRPLIGSGCA</sequence>
<keyword evidence="2" id="KW-1185">Reference proteome</keyword>
<accession>A0A5N5WVX4</accession>
<organism evidence="1 2">
    <name type="scientific">Aspergillus leporis</name>
    <dbReference type="NCBI Taxonomy" id="41062"/>
    <lineage>
        <taxon>Eukaryota</taxon>
        <taxon>Fungi</taxon>
        <taxon>Dikarya</taxon>
        <taxon>Ascomycota</taxon>
        <taxon>Pezizomycotina</taxon>
        <taxon>Eurotiomycetes</taxon>
        <taxon>Eurotiomycetidae</taxon>
        <taxon>Eurotiales</taxon>
        <taxon>Aspergillaceae</taxon>
        <taxon>Aspergillus</taxon>
        <taxon>Aspergillus subgen. Circumdati</taxon>
    </lineage>
</organism>
<gene>
    <name evidence="1" type="ORF">BDV29DRAFT_151309</name>
</gene>
<dbReference type="OrthoDB" id="4381838at2759"/>
<name>A0A5N5WVX4_9EURO</name>
<dbReference type="AlphaFoldDB" id="A0A5N5WVX4"/>
<dbReference type="Proteomes" id="UP000326565">
    <property type="component" value="Unassembled WGS sequence"/>
</dbReference>
<protein>
    <submittedName>
        <fullName evidence="1">Uncharacterized protein</fullName>
    </submittedName>
</protein>
<dbReference type="EMBL" id="ML732247">
    <property type="protein sequence ID" value="KAB8072449.1"/>
    <property type="molecule type" value="Genomic_DNA"/>
</dbReference>
<evidence type="ECO:0000313" key="1">
    <source>
        <dbReference type="EMBL" id="KAB8072449.1"/>
    </source>
</evidence>
<proteinExistence type="predicted"/>
<evidence type="ECO:0000313" key="2">
    <source>
        <dbReference type="Proteomes" id="UP000326565"/>
    </source>
</evidence>